<dbReference type="GO" id="GO:0005759">
    <property type="term" value="C:mitochondrial matrix"/>
    <property type="evidence" value="ECO:0007669"/>
    <property type="project" value="UniProtKB-SubCell"/>
</dbReference>
<evidence type="ECO:0000256" key="12">
    <source>
        <dbReference type="PIRSR" id="PIRSR000105-2"/>
    </source>
</evidence>
<feature type="binding site" evidence="12">
    <location>
        <position position="135"/>
    </location>
    <ligand>
        <name>NAD(+)</name>
        <dbReference type="ChEBI" id="CHEBI:57540"/>
    </ligand>
</feature>
<evidence type="ECO:0000259" key="14">
    <source>
        <dbReference type="Pfam" id="PF00725"/>
    </source>
</evidence>
<keyword evidence="6" id="KW-0560">Oxidoreductase</keyword>
<comment type="catalytic activity">
    <reaction evidence="10">
        <text>a (3S)-3-hydroxyacyl-CoA + NAD(+) = a 3-oxoacyl-CoA + NADH + H(+)</text>
        <dbReference type="Rhea" id="RHEA:22432"/>
        <dbReference type="ChEBI" id="CHEBI:15378"/>
        <dbReference type="ChEBI" id="CHEBI:57318"/>
        <dbReference type="ChEBI" id="CHEBI:57540"/>
        <dbReference type="ChEBI" id="CHEBI:57945"/>
        <dbReference type="ChEBI" id="CHEBI:90726"/>
        <dbReference type="EC" id="1.1.1.35"/>
    </reaction>
</comment>
<gene>
    <name evidence="16" type="ORF">A1Q1_03023</name>
</gene>
<dbReference type="InterPro" id="IPR006108">
    <property type="entry name" value="3HC_DH_C"/>
</dbReference>
<dbReference type="EMBL" id="ALBS01000217">
    <property type="protein sequence ID" value="EJT47985.1"/>
    <property type="molecule type" value="Genomic_DNA"/>
</dbReference>
<dbReference type="PIRSF" id="PIRSF000105">
    <property type="entry name" value="HCDH"/>
    <property type="match status" value="1"/>
</dbReference>
<dbReference type="OrthoDB" id="5958943at2759"/>
<dbReference type="RefSeq" id="XP_014179727.1">
    <property type="nucleotide sequence ID" value="XM_014324252.1"/>
</dbReference>
<dbReference type="Pfam" id="PF02737">
    <property type="entry name" value="3HCDH_N"/>
    <property type="match status" value="1"/>
</dbReference>
<feature type="binding site" evidence="12">
    <location>
        <begin position="50"/>
        <end position="55"/>
    </location>
    <ligand>
        <name>NAD(+)</name>
        <dbReference type="ChEBI" id="CHEBI:57540"/>
    </ligand>
</feature>
<evidence type="ECO:0000313" key="16">
    <source>
        <dbReference type="EMBL" id="EJT47985.1"/>
    </source>
</evidence>
<evidence type="ECO:0000256" key="6">
    <source>
        <dbReference type="ARBA" id="ARBA00023002"/>
    </source>
</evidence>
<dbReference type="GO" id="GO:0006635">
    <property type="term" value="P:fatty acid beta-oxidation"/>
    <property type="evidence" value="ECO:0007669"/>
    <property type="project" value="TreeGrafter"/>
</dbReference>
<feature type="site" description="Important for catalytic activity" evidence="11">
    <location>
        <position position="185"/>
    </location>
</feature>
<dbReference type="PANTHER" id="PTHR43561:SF3">
    <property type="entry name" value="HYDROXYACYL-COENZYME A DEHYDROGENASE, MITOCHONDRIAL"/>
    <property type="match status" value="1"/>
</dbReference>
<feature type="domain" description="3-hydroxyacyl-CoA dehydrogenase C-terminal" evidence="14">
    <location>
        <begin position="231"/>
        <end position="332"/>
    </location>
</feature>
<dbReference type="GO" id="GO:0003857">
    <property type="term" value="F:(3S)-3-hydroxyacyl-CoA dehydrogenase (NAD+) activity"/>
    <property type="evidence" value="ECO:0007669"/>
    <property type="project" value="UniProtKB-EC"/>
</dbReference>
<name>J4UB28_TRIAS</name>
<reference evidence="16 17" key="1">
    <citation type="journal article" date="2012" name="Eukaryot. Cell">
        <title>Draft genome sequence of CBS 2479, the standard type strain of Trichosporon asahii.</title>
        <authorList>
            <person name="Yang R.Y."/>
            <person name="Li H.T."/>
            <person name="Zhu H."/>
            <person name="Zhou G.P."/>
            <person name="Wang M."/>
            <person name="Wang L."/>
        </authorList>
    </citation>
    <scope>NUCLEOTIDE SEQUENCE [LARGE SCALE GENOMIC DNA]</scope>
    <source>
        <strain evidence="17">ATCC 90039 / CBS 2479 / JCM 2466 / KCTC 7840 / NCYC 2677 / UAMH 7654</strain>
    </source>
</reference>
<feature type="binding site" evidence="12">
    <location>
        <position position="73"/>
    </location>
    <ligand>
        <name>NAD(+)</name>
        <dbReference type="ChEBI" id="CHEBI:57540"/>
    </ligand>
</feature>
<evidence type="ECO:0000256" key="4">
    <source>
        <dbReference type="ARBA" id="ARBA00013000"/>
    </source>
</evidence>
<feature type="binding site" evidence="12">
    <location>
        <position position="188"/>
    </location>
    <ligand>
        <name>NAD(+)</name>
        <dbReference type="ChEBI" id="CHEBI:57540"/>
    </ligand>
</feature>
<dbReference type="InterPro" id="IPR006180">
    <property type="entry name" value="3-OHacyl-CoA_DH_CS"/>
</dbReference>
<evidence type="ECO:0000256" key="2">
    <source>
        <dbReference type="ARBA" id="ARBA00005005"/>
    </source>
</evidence>
<dbReference type="PROSITE" id="PS00067">
    <property type="entry name" value="3HCDH"/>
    <property type="match status" value="1"/>
</dbReference>
<dbReference type="HOGENOM" id="CLU_009834_2_0_1"/>
<evidence type="ECO:0000256" key="10">
    <source>
        <dbReference type="ARBA" id="ARBA00049556"/>
    </source>
</evidence>
<dbReference type="InterPro" id="IPR022694">
    <property type="entry name" value="3-OHacyl-CoA_DH"/>
</dbReference>
<feature type="domain" description="3-hydroxyacyl-CoA dehydrogenase NAD binding" evidence="15">
    <location>
        <begin position="46"/>
        <end position="228"/>
    </location>
</feature>
<keyword evidence="9" id="KW-0496">Mitochondrion</keyword>
<comment type="caution">
    <text evidence="16">The sequence shown here is derived from an EMBL/GenBank/DDBJ whole genome shotgun (WGS) entry which is preliminary data.</text>
</comment>
<feature type="binding site" evidence="12">
    <location>
        <position position="162"/>
    </location>
    <ligand>
        <name>NAD(+)</name>
        <dbReference type="ChEBI" id="CHEBI:57540"/>
    </ligand>
</feature>
<dbReference type="Proteomes" id="UP000002748">
    <property type="component" value="Unassembled WGS sequence"/>
</dbReference>
<evidence type="ECO:0000313" key="17">
    <source>
        <dbReference type="Proteomes" id="UP000002748"/>
    </source>
</evidence>
<dbReference type="GeneID" id="25986536"/>
<dbReference type="Gene3D" id="1.10.1040.10">
    <property type="entry name" value="N-(1-d-carboxylethyl)-l-norvaline Dehydrogenase, domain 2"/>
    <property type="match status" value="1"/>
</dbReference>
<dbReference type="Gene3D" id="3.40.50.720">
    <property type="entry name" value="NAD(P)-binding Rossmann-like Domain"/>
    <property type="match status" value="1"/>
</dbReference>
<feature type="binding site" evidence="12">
    <location>
        <position position="324"/>
    </location>
    <ligand>
        <name>NAD(+)</name>
        <dbReference type="ChEBI" id="CHEBI:57540"/>
    </ligand>
</feature>
<keyword evidence="8" id="KW-0443">Lipid metabolism</keyword>
<evidence type="ECO:0000256" key="1">
    <source>
        <dbReference type="ARBA" id="ARBA00004305"/>
    </source>
</evidence>
<accession>J4UB28</accession>
<feature type="binding site" evidence="13">
    <location>
        <position position="89"/>
    </location>
    <ligand>
        <name>CoA</name>
        <dbReference type="ChEBI" id="CHEBI:57287"/>
    </ligand>
</feature>
<dbReference type="PANTHER" id="PTHR43561">
    <property type="match status" value="1"/>
</dbReference>
<keyword evidence="7 12" id="KW-0520">NAD</keyword>
<evidence type="ECO:0000256" key="11">
    <source>
        <dbReference type="PIRSR" id="PIRSR000105-1"/>
    </source>
</evidence>
<sequence length="340" mass="36598">MLAARSVLRTQAQLASAARVNTVARALSTSSVAYDAKQRADSMQRVTVFGAGLMGAGIAQVSAQAGLKVTLTDVTDKALENGINIIKKSVARVAKKQQPDDIEGFTNKVLQNISTSTDAGAAVADTDLVVEAILENLKVKQDLFAFLDTKAKKDTIFASNTSSLSIGEIALKCSEERQTQFAGLHFFNPVPAMKLVEVVRTPKTSQEVFDTLLELSVRLGKVPVKCKDMPGFIVNRLLVPYLLEAVRMVERGDATPEDIDIAMKLGAGYPMGPFELLDFIGLDTTQFIAQGWITKAEEGLVPLDLIKPTDLMAKLVEQGKLGRKSGAGFYDYSSGKPNKG</sequence>
<protein>
    <recommendedName>
        <fullName evidence="4">3-hydroxyacyl-CoA dehydrogenase</fullName>
        <ecNumber evidence="4">1.1.1.35</ecNumber>
    </recommendedName>
</protein>
<evidence type="ECO:0000256" key="5">
    <source>
        <dbReference type="ARBA" id="ARBA00022832"/>
    </source>
</evidence>
<evidence type="ECO:0000256" key="9">
    <source>
        <dbReference type="ARBA" id="ARBA00023128"/>
    </source>
</evidence>
<proteinExistence type="inferred from homology"/>
<dbReference type="VEuPathDB" id="FungiDB:A1Q1_03023"/>
<dbReference type="GO" id="GO:0070403">
    <property type="term" value="F:NAD+ binding"/>
    <property type="evidence" value="ECO:0007669"/>
    <property type="project" value="InterPro"/>
</dbReference>
<dbReference type="FunFam" id="3.40.50.720:FF:000009">
    <property type="entry name" value="Fatty oxidation complex, alpha subunit"/>
    <property type="match status" value="1"/>
</dbReference>
<evidence type="ECO:0000256" key="8">
    <source>
        <dbReference type="ARBA" id="ARBA00023098"/>
    </source>
</evidence>
<comment type="subcellular location">
    <subcellularLocation>
        <location evidence="1">Mitochondrion matrix</location>
    </subcellularLocation>
</comment>
<dbReference type="SUPFAM" id="SSF51735">
    <property type="entry name" value="NAD(P)-binding Rossmann-fold domains"/>
    <property type="match status" value="1"/>
</dbReference>
<dbReference type="SUPFAM" id="SSF48179">
    <property type="entry name" value="6-phosphogluconate dehydrogenase C-terminal domain-like"/>
    <property type="match status" value="1"/>
</dbReference>
<feature type="binding site" evidence="12">
    <location>
        <position position="140"/>
    </location>
    <ligand>
        <name>NAD(+)</name>
        <dbReference type="ChEBI" id="CHEBI:57540"/>
    </ligand>
</feature>
<evidence type="ECO:0000256" key="3">
    <source>
        <dbReference type="ARBA" id="ARBA00009463"/>
    </source>
</evidence>
<feature type="binding site" evidence="13">
    <location>
        <position position="162"/>
    </location>
    <ligand>
        <name>CoA</name>
        <dbReference type="ChEBI" id="CHEBI:57287"/>
    </ligand>
</feature>
<evidence type="ECO:0000256" key="13">
    <source>
        <dbReference type="PIRSR" id="PIRSR000105-3"/>
    </source>
</evidence>
<dbReference type="AlphaFoldDB" id="J4UB28"/>
<dbReference type="EC" id="1.1.1.35" evidence="4"/>
<dbReference type="Pfam" id="PF00725">
    <property type="entry name" value="3HCDH"/>
    <property type="match status" value="1"/>
</dbReference>
<keyword evidence="5" id="KW-0276">Fatty acid metabolism</keyword>
<dbReference type="InterPro" id="IPR013328">
    <property type="entry name" value="6PGD_dom2"/>
</dbReference>
<comment type="similarity">
    <text evidence="3">Belongs to the 3-hydroxyacyl-CoA dehydrogenase family.</text>
</comment>
<dbReference type="InterPro" id="IPR008927">
    <property type="entry name" value="6-PGluconate_DH-like_C_sf"/>
</dbReference>
<evidence type="ECO:0000259" key="15">
    <source>
        <dbReference type="Pfam" id="PF02737"/>
    </source>
</evidence>
<dbReference type="InterPro" id="IPR052242">
    <property type="entry name" value="Mito_3-hydroxyacyl-CoA_DH"/>
</dbReference>
<evidence type="ECO:0000256" key="7">
    <source>
        <dbReference type="ARBA" id="ARBA00023027"/>
    </source>
</evidence>
<dbReference type="InterPro" id="IPR006176">
    <property type="entry name" value="3-OHacyl-CoA_DH_NAD-bd"/>
</dbReference>
<comment type="pathway">
    <text evidence="2">Lipid metabolism; fatty acid beta-oxidation.</text>
</comment>
<feature type="binding site" evidence="13">
    <location>
        <position position="96"/>
    </location>
    <ligand>
        <name>CoA</name>
        <dbReference type="ChEBI" id="CHEBI:57287"/>
    </ligand>
</feature>
<dbReference type="KEGG" id="tasa:A1Q1_03023"/>
<organism evidence="16 17">
    <name type="scientific">Trichosporon asahii var. asahii (strain ATCC 90039 / CBS 2479 / JCM 2466 / KCTC 7840 / NBRC 103889/ NCYC 2677 / UAMH 7654)</name>
    <name type="common">Yeast</name>
    <dbReference type="NCBI Taxonomy" id="1186058"/>
    <lineage>
        <taxon>Eukaryota</taxon>
        <taxon>Fungi</taxon>
        <taxon>Dikarya</taxon>
        <taxon>Basidiomycota</taxon>
        <taxon>Agaricomycotina</taxon>
        <taxon>Tremellomycetes</taxon>
        <taxon>Trichosporonales</taxon>
        <taxon>Trichosporonaceae</taxon>
        <taxon>Trichosporon</taxon>
    </lineage>
</organism>
<dbReference type="InterPro" id="IPR036291">
    <property type="entry name" value="NAD(P)-bd_dom_sf"/>
</dbReference>